<keyword evidence="2" id="KW-1185">Reference proteome</keyword>
<organism evidence="1 2">
    <name type="scientific">Cichlidogyrus casuarinus</name>
    <dbReference type="NCBI Taxonomy" id="1844966"/>
    <lineage>
        <taxon>Eukaryota</taxon>
        <taxon>Metazoa</taxon>
        <taxon>Spiralia</taxon>
        <taxon>Lophotrochozoa</taxon>
        <taxon>Platyhelminthes</taxon>
        <taxon>Monogenea</taxon>
        <taxon>Monopisthocotylea</taxon>
        <taxon>Dactylogyridea</taxon>
        <taxon>Ancyrocephalidae</taxon>
        <taxon>Cichlidogyrus</taxon>
    </lineage>
</organism>
<evidence type="ECO:0008006" key="3">
    <source>
        <dbReference type="Google" id="ProtNLM"/>
    </source>
</evidence>
<proteinExistence type="predicted"/>
<dbReference type="InterPro" id="IPR009622">
    <property type="entry name" value="NDUFAF4"/>
</dbReference>
<sequence>MGNIAAKAVRPLKNINLERRVDKYLDVDKHKVSPKPSSYEKPQLNAEQENDLFEKNPELVQGMGEVQIKSLEVTDGVLPSGVTYGIKSKRPLPQKFETGNPFIPPHKEFGFIIPDIIPKGRMTLKQVIAMLKANQVEKKSYAHLADEYGISVQNAEYICTNFKLLLIASTKTGTSLIPPYLMKELELNLLESQEFEDPNAIQGLGGLRKVFNKNLQKLPKLQPPDMQKSIKPS</sequence>
<name>A0ABD2PXH4_9PLAT</name>
<gene>
    <name evidence="1" type="ORF">Ciccas_009287</name>
</gene>
<dbReference type="AlphaFoldDB" id="A0ABD2PXH4"/>
<accession>A0ABD2PXH4</accession>
<dbReference type="Proteomes" id="UP001626550">
    <property type="component" value="Unassembled WGS sequence"/>
</dbReference>
<reference evidence="1 2" key="1">
    <citation type="submission" date="2024-11" db="EMBL/GenBank/DDBJ databases">
        <title>Adaptive evolution of stress response genes in parasites aligns with host niche diversity.</title>
        <authorList>
            <person name="Hahn C."/>
            <person name="Resl P."/>
        </authorList>
    </citation>
    <scope>NUCLEOTIDE SEQUENCE [LARGE SCALE GENOMIC DNA]</scope>
    <source>
        <strain evidence="1">EGGRZ-B1_66</strain>
        <tissue evidence="1">Body</tissue>
    </source>
</reference>
<protein>
    <recommendedName>
        <fullName evidence="3">NADH dehydrogenase [ubiquinone] 1 alpha subcomplex assembly factor 4</fullName>
    </recommendedName>
</protein>
<dbReference type="Pfam" id="PF06784">
    <property type="entry name" value="UPF0240"/>
    <property type="match status" value="1"/>
</dbReference>
<dbReference type="EMBL" id="JBJKFK010001846">
    <property type="protein sequence ID" value="KAL3312125.1"/>
    <property type="molecule type" value="Genomic_DNA"/>
</dbReference>
<dbReference type="PANTHER" id="PTHR13338:SF4">
    <property type="entry name" value="NADH DEHYDROGENASE [UBIQUINONE] 1 ALPHA SUBCOMPLEX ASSEMBLY FACTOR 4"/>
    <property type="match status" value="1"/>
</dbReference>
<evidence type="ECO:0000313" key="2">
    <source>
        <dbReference type="Proteomes" id="UP001626550"/>
    </source>
</evidence>
<evidence type="ECO:0000313" key="1">
    <source>
        <dbReference type="EMBL" id="KAL3312125.1"/>
    </source>
</evidence>
<dbReference type="PANTHER" id="PTHR13338">
    <property type="entry name" value="UPF0240 PROTEIN"/>
    <property type="match status" value="1"/>
</dbReference>
<comment type="caution">
    <text evidence="1">The sequence shown here is derived from an EMBL/GenBank/DDBJ whole genome shotgun (WGS) entry which is preliminary data.</text>
</comment>